<dbReference type="EMBL" id="CWQY01000017">
    <property type="protein sequence ID" value="CSC88146.1"/>
    <property type="molecule type" value="Genomic_DNA"/>
</dbReference>
<name>A0A656A1S8_VIBCL</name>
<dbReference type="AlphaFoldDB" id="A0A656A1S8"/>
<evidence type="ECO:0000313" key="2">
    <source>
        <dbReference type="Proteomes" id="UP000041770"/>
    </source>
</evidence>
<protein>
    <submittedName>
        <fullName evidence="1">Uncharacterized protein</fullName>
    </submittedName>
</protein>
<accession>A0A656A1S8</accession>
<reference evidence="1 2" key="1">
    <citation type="submission" date="2015-07" db="EMBL/GenBank/DDBJ databases">
        <authorList>
            <consortium name="Pathogen Informatics"/>
        </authorList>
    </citation>
    <scope>NUCLEOTIDE SEQUENCE [LARGE SCALE GENOMIC DNA]</scope>
    <source>
        <strain evidence="1 2">A316</strain>
    </source>
</reference>
<dbReference type="Proteomes" id="UP000041770">
    <property type="component" value="Unassembled WGS sequence"/>
</dbReference>
<proteinExistence type="predicted"/>
<organism evidence="1 2">
    <name type="scientific">Vibrio cholerae</name>
    <dbReference type="NCBI Taxonomy" id="666"/>
    <lineage>
        <taxon>Bacteria</taxon>
        <taxon>Pseudomonadati</taxon>
        <taxon>Pseudomonadota</taxon>
        <taxon>Gammaproteobacteria</taxon>
        <taxon>Vibrionales</taxon>
        <taxon>Vibrionaceae</taxon>
        <taxon>Vibrio</taxon>
    </lineage>
</organism>
<sequence length="53" mass="5966">MLPCCIAALPWIRRSIAPAINIWTILCGEAALSWLSTDTFLYACKEPRIVFLL</sequence>
<evidence type="ECO:0000313" key="1">
    <source>
        <dbReference type="EMBL" id="CSC88146.1"/>
    </source>
</evidence>
<gene>
    <name evidence="1" type="ORF">ERS013200_02523</name>
</gene>